<accession>A0ABW1X1M8</accession>
<feature type="region of interest" description="Disordered" evidence="2">
    <location>
        <begin position="1"/>
        <end position="25"/>
    </location>
</feature>
<comment type="caution">
    <text evidence="4">The sequence shown here is derived from an EMBL/GenBank/DDBJ whole genome shotgun (WGS) entry which is preliminary data.</text>
</comment>
<dbReference type="Proteomes" id="UP001596266">
    <property type="component" value="Unassembled WGS sequence"/>
</dbReference>
<organism evidence="4 5">
    <name type="scientific">Luteococcus sanguinis</name>
    <dbReference type="NCBI Taxonomy" id="174038"/>
    <lineage>
        <taxon>Bacteria</taxon>
        <taxon>Bacillati</taxon>
        <taxon>Actinomycetota</taxon>
        <taxon>Actinomycetes</taxon>
        <taxon>Propionibacteriales</taxon>
        <taxon>Propionibacteriaceae</taxon>
        <taxon>Luteococcus</taxon>
    </lineage>
</organism>
<gene>
    <name evidence="4" type="ORF">ACFP57_05200</name>
</gene>
<evidence type="ECO:0000313" key="4">
    <source>
        <dbReference type="EMBL" id="MFC6396384.1"/>
    </source>
</evidence>
<keyword evidence="1 4" id="KW-0378">Hydrolase</keyword>
<dbReference type="PRINTS" id="PR00862">
    <property type="entry name" value="PROLIGOPTASE"/>
</dbReference>
<dbReference type="EMBL" id="JBHSUA010000009">
    <property type="protein sequence ID" value="MFC6396384.1"/>
    <property type="molecule type" value="Genomic_DNA"/>
</dbReference>
<evidence type="ECO:0000259" key="3">
    <source>
        <dbReference type="Pfam" id="PF00326"/>
    </source>
</evidence>
<feature type="domain" description="Peptidase S9 prolyl oligopeptidase catalytic" evidence="3">
    <location>
        <begin position="444"/>
        <end position="633"/>
    </location>
</feature>
<dbReference type="PANTHER" id="PTHR42776">
    <property type="entry name" value="SERINE PEPTIDASE S9 FAMILY MEMBER"/>
    <property type="match status" value="1"/>
</dbReference>
<dbReference type="InterPro" id="IPR001375">
    <property type="entry name" value="Peptidase_S9_cat"/>
</dbReference>
<proteinExistence type="predicted"/>
<evidence type="ECO:0000256" key="1">
    <source>
        <dbReference type="ARBA" id="ARBA00022801"/>
    </source>
</evidence>
<dbReference type="GO" id="GO:0016787">
    <property type="term" value="F:hydrolase activity"/>
    <property type="evidence" value="ECO:0007669"/>
    <property type="project" value="UniProtKB-KW"/>
</dbReference>
<reference evidence="5" key="1">
    <citation type="journal article" date="2019" name="Int. J. Syst. Evol. Microbiol.">
        <title>The Global Catalogue of Microorganisms (GCM) 10K type strain sequencing project: providing services to taxonomists for standard genome sequencing and annotation.</title>
        <authorList>
            <consortium name="The Broad Institute Genomics Platform"/>
            <consortium name="The Broad Institute Genome Sequencing Center for Infectious Disease"/>
            <person name="Wu L."/>
            <person name="Ma J."/>
        </authorList>
    </citation>
    <scope>NUCLEOTIDE SEQUENCE [LARGE SCALE GENOMIC DNA]</scope>
    <source>
        <strain evidence="5">CGMCC 1.15277</strain>
    </source>
</reference>
<keyword evidence="5" id="KW-1185">Reference proteome</keyword>
<evidence type="ECO:0000313" key="5">
    <source>
        <dbReference type="Proteomes" id="UP001596266"/>
    </source>
</evidence>
<dbReference type="InterPro" id="IPR002470">
    <property type="entry name" value="Peptidase_S9A"/>
</dbReference>
<dbReference type="RefSeq" id="WP_343884979.1">
    <property type="nucleotide sequence ID" value="NZ_BAAAKI010000004.1"/>
</dbReference>
<evidence type="ECO:0000256" key="2">
    <source>
        <dbReference type="SAM" id="MobiDB-lite"/>
    </source>
</evidence>
<dbReference type="Gene3D" id="3.40.50.1820">
    <property type="entry name" value="alpha/beta hydrolase"/>
    <property type="match status" value="1"/>
</dbReference>
<dbReference type="InterPro" id="IPR029058">
    <property type="entry name" value="AB_hydrolase_fold"/>
</dbReference>
<sequence length="645" mass="69340">MAPDLVSVSTRQEAGIGGATPEANPTREVLTEPFHLAGRPTHGASVAPDGHAVAHIVDDGGYPRAVQRFLEGLRVSAWRYVRLPVEGPITRVEHSPDGRWLACQVLPHGEDRPQVWVVTTDPRDPDAWRVDDPRDEAAELVGWTGIQTMLAAERADGLGESRLVDPYSLQVSVADVRWGGRMLDSWQGASLVRTGGRGDRSLRLVWGPMDEPLLEPDPGSVTDIATIVADRRPHFVGGRVPLVSPNGKSPELTALLRSDVGADRQRLLLCTVDGAGTRVRVVAERPNADLDTFRTSADARRAVLLWNVRGGCSEVQVLDLDELCLHPPIDLWDGQGGERPTVAGEPSLSGDGRLLALTIQRPDQDRTVELFDLATGERRAVDEPVADPRAVMPSLETWQAGDGLELSGWLYRAPGAAPDAPVLVHLHGGPEGQERPGYSHLYPELLEAGITVFAPNVRGSGGFGRRFSHADDVGLRGASISDVVDTIDHLLARGIASPGRVAVAGWSYGGYLTMATMAFNPGIAACGIAVSGMSSLHTFFRTTEPWIARAAVPKYGDPHDEAELLERFSPLGRAERVEGSLLLVHGANDTNVPPTESTQMAEAVLAAGGRARCVLLDGEGHEIVTPANRFRLARMVRDEVLASLH</sequence>
<dbReference type="Pfam" id="PF00326">
    <property type="entry name" value="Peptidase_S9"/>
    <property type="match status" value="1"/>
</dbReference>
<name>A0ABW1X1M8_9ACTN</name>
<protein>
    <submittedName>
        <fullName evidence="4">Alpha/beta fold hydrolase</fullName>
    </submittedName>
</protein>
<dbReference type="SUPFAM" id="SSF82171">
    <property type="entry name" value="DPP6 N-terminal domain-like"/>
    <property type="match status" value="1"/>
</dbReference>
<dbReference type="PANTHER" id="PTHR42776:SF27">
    <property type="entry name" value="DIPEPTIDYL PEPTIDASE FAMILY MEMBER 6"/>
    <property type="match status" value="1"/>
</dbReference>
<dbReference type="SUPFAM" id="SSF53474">
    <property type="entry name" value="alpha/beta-Hydrolases"/>
    <property type="match status" value="1"/>
</dbReference>